<evidence type="ECO:0000259" key="4">
    <source>
        <dbReference type="Pfam" id="PF02668"/>
    </source>
</evidence>
<dbReference type="AlphaFoldDB" id="A0A4D4LMH6"/>
<dbReference type="EMBL" id="BJHW01000002">
    <property type="protein sequence ID" value="GDY60516.1"/>
    <property type="molecule type" value="Genomic_DNA"/>
</dbReference>
<keyword evidence="2" id="KW-0560">Oxidoreductase</keyword>
<evidence type="ECO:0000256" key="1">
    <source>
        <dbReference type="ARBA" id="ARBA00001954"/>
    </source>
</evidence>
<gene>
    <name evidence="5" type="ORF">SVIO_111390</name>
</gene>
<keyword evidence="6" id="KW-1185">Reference proteome</keyword>
<comment type="caution">
    <text evidence="5">The sequence shown here is derived from an EMBL/GenBank/DDBJ whole genome shotgun (WGS) entry which is preliminary data.</text>
</comment>
<evidence type="ECO:0000313" key="5">
    <source>
        <dbReference type="EMBL" id="GDY60516.1"/>
    </source>
</evidence>
<proteinExistence type="predicted"/>
<evidence type="ECO:0000256" key="2">
    <source>
        <dbReference type="ARBA" id="ARBA00023002"/>
    </source>
</evidence>
<accession>A0A4D4LMH6</accession>
<evidence type="ECO:0000313" key="6">
    <source>
        <dbReference type="Proteomes" id="UP000301309"/>
    </source>
</evidence>
<dbReference type="SUPFAM" id="SSF51197">
    <property type="entry name" value="Clavaminate synthase-like"/>
    <property type="match status" value="1"/>
</dbReference>
<protein>
    <submittedName>
        <fullName evidence="5">Syringomycin biosynthesis enzyme</fullName>
    </submittedName>
</protein>
<dbReference type="PANTHER" id="PTHR10696">
    <property type="entry name" value="GAMMA-BUTYROBETAINE HYDROXYLASE-RELATED"/>
    <property type="match status" value="1"/>
</dbReference>
<evidence type="ECO:0000256" key="3">
    <source>
        <dbReference type="ARBA" id="ARBA00023004"/>
    </source>
</evidence>
<dbReference type="RefSeq" id="WP_162002130.1">
    <property type="nucleotide sequence ID" value="NZ_BAAASO010000108.1"/>
</dbReference>
<comment type="cofactor">
    <cofactor evidence="1">
        <name>Fe(2+)</name>
        <dbReference type="ChEBI" id="CHEBI:29033"/>
    </cofactor>
</comment>
<keyword evidence="3" id="KW-0408">Iron</keyword>
<dbReference type="PANTHER" id="PTHR10696:SF21">
    <property type="entry name" value="TAUD_TFDA-LIKE DOMAIN-CONTAINING PROTEIN"/>
    <property type="match status" value="1"/>
</dbReference>
<feature type="domain" description="TauD/TfdA-like" evidence="4">
    <location>
        <begin position="29"/>
        <end position="319"/>
    </location>
</feature>
<sequence length="322" mass="35538">MTTVDILDSITFEAGFPSMARQQGEAVGTVDLLANLTTEQRAATRDLLDTTGSVLFRGFGVRTVDDFERVAQGLLGELAPYRGGDAPRQAEKGFVYNAAGPSPSRLLRAHNELSYAPWHPTTLCFACGRPADEGGATTIIDGHRVYLSLPAEIRDAFRTKGVTYIQHLPNDSGDPSGIKSWPETFGTDSRENVMELCRSSYTSAEWTDLGLLTTNRTPGAVEVGSDHRMAWFNQAHIWRKDENVTPDVTNMDRWRTRFGYGAMFGDGTEIPAEYIEVVSQTLIDWTVPVNWEAGDVLLVDNRAVMHGRLPFCGPREVFVAFA</sequence>
<dbReference type="Proteomes" id="UP000301309">
    <property type="component" value="Unassembled WGS sequence"/>
</dbReference>
<reference evidence="5 6" key="1">
    <citation type="journal article" date="2020" name="Int. J. Syst. Evol. Microbiol.">
        <title>Reclassification of Streptomyces castelarensis and Streptomyces sporoclivatus as later heterotypic synonyms of Streptomyces antimycoticus.</title>
        <authorList>
            <person name="Komaki H."/>
            <person name="Tamura T."/>
        </authorList>
    </citation>
    <scope>NUCLEOTIDE SEQUENCE [LARGE SCALE GENOMIC DNA]</scope>
    <source>
        <strain evidence="5 6">NBRC 13459</strain>
    </source>
</reference>
<dbReference type="Gene3D" id="3.60.130.10">
    <property type="entry name" value="Clavaminate synthase-like"/>
    <property type="match status" value="1"/>
</dbReference>
<name>A0A4D4LMH6_STRVO</name>
<dbReference type="Pfam" id="PF02668">
    <property type="entry name" value="TauD"/>
    <property type="match status" value="1"/>
</dbReference>
<dbReference type="InterPro" id="IPR042098">
    <property type="entry name" value="TauD-like_sf"/>
</dbReference>
<dbReference type="InterPro" id="IPR003819">
    <property type="entry name" value="TauD/TfdA-like"/>
</dbReference>
<dbReference type="InterPro" id="IPR050411">
    <property type="entry name" value="AlphaKG_dependent_hydroxylases"/>
</dbReference>
<dbReference type="GO" id="GO:0016491">
    <property type="term" value="F:oxidoreductase activity"/>
    <property type="evidence" value="ECO:0007669"/>
    <property type="project" value="UniProtKB-KW"/>
</dbReference>
<organism evidence="5 6">
    <name type="scientific">Streptomyces violaceusniger</name>
    <dbReference type="NCBI Taxonomy" id="68280"/>
    <lineage>
        <taxon>Bacteria</taxon>
        <taxon>Bacillati</taxon>
        <taxon>Actinomycetota</taxon>
        <taxon>Actinomycetes</taxon>
        <taxon>Kitasatosporales</taxon>
        <taxon>Streptomycetaceae</taxon>
        <taxon>Streptomyces</taxon>
        <taxon>Streptomyces violaceusniger group</taxon>
    </lineage>
</organism>